<dbReference type="InterPro" id="IPR006626">
    <property type="entry name" value="PbH1"/>
</dbReference>
<dbReference type="eggNOG" id="arCOG02519">
    <property type="taxonomic scope" value="Archaea"/>
</dbReference>
<evidence type="ECO:0000256" key="1">
    <source>
        <dbReference type="SAM" id="MobiDB-lite"/>
    </source>
</evidence>
<evidence type="ECO:0000259" key="2">
    <source>
        <dbReference type="SMART" id="SM00722"/>
    </source>
</evidence>
<dbReference type="NCBIfam" id="TIGR03804">
    <property type="entry name" value="para_beta_helix"/>
    <property type="match status" value="1"/>
</dbReference>
<feature type="compositionally biased region" description="Gly residues" evidence="1">
    <location>
        <begin position="79"/>
        <end position="92"/>
    </location>
</feature>
<keyword evidence="4" id="KW-1185">Reference proteome</keyword>
<dbReference type="SMART" id="SM00722">
    <property type="entry name" value="CASH"/>
    <property type="match status" value="2"/>
</dbReference>
<sequence length="518" mass="53911">MSRLPSIGGLVSARAALVAAAVVCAVVLVGVVAATGAGVAGSHAADAGNDGEPVVDPPTYDPDRPTGAGTATVLRDGSDGGGADGSDGGAADGGAATVDAETYDDLATAVDAAGPGATIELSGVFEPAETVVVDDPELTIRAGSTHGALIDGGGEDTTIDVRAPDATVEGLWIDDTGEDLESQDAAVYVAENATGATLADLYLTDAAFGVWVNGADRVTIADSRIEGTRAPRFANRGNGINLWETNGTEVRDTEITDVRDGIYYSWASNVEATGNTMWDLRYGVHYMYSDDNRLANNVAFENDVGYALMVSEDIELVNNTAVANRGKSGHGVLLKEIDRSVIRDNRLVANGNGAFLYNAQHNEVRGNLLYANGVGIHHSAGTEGTLVAGNSFVNNDEPVLTTTRDLVAWNGTDRGNYWSDARVADTDGDGISDARHRPAGAAERLVQEHPAAAVFADSPAFDAIRLVESRFPAVESAGIIDHRPLATPAHDVEPYRPYAAAVDAAAEYDDEPGDDHHQ</sequence>
<dbReference type="Proteomes" id="UP000011514">
    <property type="component" value="Unassembled WGS sequence"/>
</dbReference>
<dbReference type="InterPro" id="IPR011050">
    <property type="entry name" value="Pectin_lyase_fold/virulence"/>
</dbReference>
<dbReference type="SMART" id="SM00710">
    <property type="entry name" value="PbH1"/>
    <property type="match status" value="10"/>
</dbReference>
<reference evidence="3 4" key="1">
    <citation type="journal article" date="2014" name="PLoS Genet.">
        <title>Phylogenetically driven sequencing of extremely halophilic archaea reveals strategies for static and dynamic osmo-response.</title>
        <authorList>
            <person name="Becker E.A."/>
            <person name="Seitzer P.M."/>
            <person name="Tritt A."/>
            <person name="Larsen D."/>
            <person name="Krusor M."/>
            <person name="Yao A.I."/>
            <person name="Wu D."/>
            <person name="Madern D."/>
            <person name="Eisen J.A."/>
            <person name="Darling A.E."/>
            <person name="Facciotti M.T."/>
        </authorList>
    </citation>
    <scope>NUCLEOTIDE SEQUENCE [LARGE SCALE GENOMIC DNA]</scope>
    <source>
        <strain evidence="3 4">DSM 1137</strain>
    </source>
</reference>
<dbReference type="InterPro" id="IPR012334">
    <property type="entry name" value="Pectin_lyas_fold"/>
</dbReference>
<evidence type="ECO:0000313" key="4">
    <source>
        <dbReference type="Proteomes" id="UP000011514"/>
    </source>
</evidence>
<feature type="region of interest" description="Disordered" evidence="1">
    <location>
        <begin position="41"/>
        <end position="95"/>
    </location>
</feature>
<dbReference type="SUPFAM" id="SSF51126">
    <property type="entry name" value="Pectin lyase-like"/>
    <property type="match status" value="1"/>
</dbReference>
<dbReference type="PATRIC" id="fig|1227484.4.peg.3076"/>
<dbReference type="InterPro" id="IPR022441">
    <property type="entry name" value="Para_beta_helix_rpt-2"/>
</dbReference>
<name>M0DL65_9EURY</name>
<dbReference type="OrthoDB" id="29186at2157"/>
<feature type="domain" description="Carbohydrate-binding/sugar hydrolysis" evidence="2">
    <location>
        <begin position="113"/>
        <end position="265"/>
    </location>
</feature>
<proteinExistence type="predicted"/>
<dbReference type="InterPro" id="IPR007742">
    <property type="entry name" value="NosD_dom"/>
</dbReference>
<comment type="caution">
    <text evidence="3">The sequence shown here is derived from an EMBL/GenBank/DDBJ whole genome shotgun (WGS) entry which is preliminary data.</text>
</comment>
<dbReference type="NCBIfam" id="TIGR04247">
    <property type="entry name" value="NosD_copper_fam"/>
    <property type="match status" value="1"/>
</dbReference>
<dbReference type="Gene3D" id="2.160.20.10">
    <property type="entry name" value="Single-stranded right-handed beta-helix, Pectin lyase-like"/>
    <property type="match status" value="2"/>
</dbReference>
<gene>
    <name evidence="3" type="ORF">C471_15602</name>
</gene>
<evidence type="ECO:0000313" key="3">
    <source>
        <dbReference type="EMBL" id="ELZ36246.1"/>
    </source>
</evidence>
<dbReference type="AlphaFoldDB" id="M0DL65"/>
<dbReference type="InterPro" id="IPR026464">
    <property type="entry name" value="NosD_copper_fam"/>
</dbReference>
<dbReference type="STRING" id="1227484.C471_15602"/>
<protein>
    <submittedName>
        <fullName evidence="3">Periplasmic copper-binding protein</fullName>
    </submittedName>
</protein>
<dbReference type="Pfam" id="PF05048">
    <property type="entry name" value="NosD"/>
    <property type="match status" value="1"/>
</dbReference>
<accession>M0DL65</accession>
<feature type="domain" description="Carbohydrate-binding/sugar hydrolysis" evidence="2">
    <location>
        <begin position="271"/>
        <end position="434"/>
    </location>
</feature>
<dbReference type="EMBL" id="AOJE01000070">
    <property type="protein sequence ID" value="ELZ36246.1"/>
    <property type="molecule type" value="Genomic_DNA"/>
</dbReference>
<organism evidence="3 4">
    <name type="scientific">Halorubrum saccharovorum DSM 1137</name>
    <dbReference type="NCBI Taxonomy" id="1227484"/>
    <lineage>
        <taxon>Archaea</taxon>
        <taxon>Methanobacteriati</taxon>
        <taxon>Methanobacteriota</taxon>
        <taxon>Stenosarchaea group</taxon>
        <taxon>Halobacteria</taxon>
        <taxon>Halobacteriales</taxon>
        <taxon>Haloferacaceae</taxon>
        <taxon>Halorubrum</taxon>
    </lineage>
</organism>
<dbReference type="RefSeq" id="WP_004050561.1">
    <property type="nucleotide sequence ID" value="NZ_AOJE01000070.1"/>
</dbReference>
<dbReference type="InterPro" id="IPR006633">
    <property type="entry name" value="Carb-bd_sugar_hydrolysis-dom"/>
</dbReference>